<protein>
    <submittedName>
        <fullName evidence="2">Unannotated protein</fullName>
    </submittedName>
</protein>
<name>A0A6J7E9H1_9ZZZZ</name>
<evidence type="ECO:0000313" key="1">
    <source>
        <dbReference type="EMBL" id="CAB4829780.1"/>
    </source>
</evidence>
<accession>A0A6J7E9H1</accession>
<dbReference type="EMBL" id="CAFBLT010000001">
    <property type="protein sequence ID" value="CAB4879812.1"/>
    <property type="molecule type" value="Genomic_DNA"/>
</dbReference>
<reference evidence="2" key="1">
    <citation type="submission" date="2020-05" db="EMBL/GenBank/DDBJ databases">
        <authorList>
            <person name="Chiriac C."/>
            <person name="Salcher M."/>
            <person name="Ghai R."/>
            <person name="Kavagutti S V."/>
        </authorList>
    </citation>
    <scope>NUCLEOTIDE SEQUENCE</scope>
</reference>
<evidence type="ECO:0000313" key="3">
    <source>
        <dbReference type="EMBL" id="CAB5020250.1"/>
    </source>
</evidence>
<dbReference type="EMBL" id="CAFABE010000046">
    <property type="protein sequence ID" value="CAB4829780.1"/>
    <property type="molecule type" value="Genomic_DNA"/>
</dbReference>
<proteinExistence type="predicted"/>
<gene>
    <name evidence="1" type="ORF">UFOPK3164_01048</name>
    <name evidence="2" type="ORF">UFOPK3427_01430</name>
    <name evidence="3" type="ORF">UFOPK4112_00871</name>
</gene>
<dbReference type="EMBL" id="CAFBPM010000007">
    <property type="protein sequence ID" value="CAB5020250.1"/>
    <property type="molecule type" value="Genomic_DNA"/>
</dbReference>
<organism evidence="2">
    <name type="scientific">freshwater metagenome</name>
    <dbReference type="NCBI Taxonomy" id="449393"/>
    <lineage>
        <taxon>unclassified sequences</taxon>
        <taxon>metagenomes</taxon>
        <taxon>ecological metagenomes</taxon>
    </lineage>
</organism>
<dbReference type="AlphaFoldDB" id="A0A6J7E9H1"/>
<sequence length="166" mass="19022">MSLCRRGACGHRVLPKNRLRGQDLAFIMGKEPFEIGVIRYRNGCAGGESLAESGIGRAIEMGMKNDPPALVLSKVAARSRAHRSIHGASRKFTYLERGRERTKRWSRRSRTSRDQRFADTLVCPEGQNFVTEVEFGRHLEEHRQVLRVDHHQVLHEVRRQVHAACR</sequence>
<evidence type="ECO:0000313" key="2">
    <source>
        <dbReference type="EMBL" id="CAB4879812.1"/>
    </source>
</evidence>